<protein>
    <submittedName>
        <fullName evidence="1">Uncharacterized protein</fullName>
    </submittedName>
</protein>
<dbReference type="EMBL" id="JAPXFL010000007">
    <property type="protein sequence ID" value="KAK9504543.1"/>
    <property type="molecule type" value="Genomic_DNA"/>
</dbReference>
<gene>
    <name evidence="1" type="ORF">O3M35_010856</name>
</gene>
<evidence type="ECO:0000313" key="2">
    <source>
        <dbReference type="Proteomes" id="UP001461498"/>
    </source>
</evidence>
<reference evidence="1 2" key="1">
    <citation type="submission" date="2022-12" db="EMBL/GenBank/DDBJ databases">
        <title>Chromosome-level genome assembly of true bugs.</title>
        <authorList>
            <person name="Ma L."/>
            <person name="Li H."/>
        </authorList>
    </citation>
    <scope>NUCLEOTIDE SEQUENCE [LARGE SCALE GENOMIC DNA]</scope>
    <source>
        <strain evidence="1">Lab_2022b</strain>
    </source>
</reference>
<proteinExistence type="predicted"/>
<comment type="caution">
    <text evidence="1">The sequence shown here is derived from an EMBL/GenBank/DDBJ whole genome shotgun (WGS) entry which is preliminary data.</text>
</comment>
<dbReference type="AlphaFoldDB" id="A0AAW1D5Z5"/>
<accession>A0AAW1D5Z5</accession>
<name>A0AAW1D5Z5_9HEMI</name>
<keyword evidence="2" id="KW-1185">Reference proteome</keyword>
<sequence length="212" mass="24684">MSHPPKRSCWIDGVSEDDHCPKWAVLLQLKKKLDDIEKYRPRQQTVPRLHVVSETCNCFKTQNPNVGKKKYTFPLQTVNGAVAHPDVQFVYPSIKWTPPVPSMAKDPHKYLSCFGGQTSAPSRRRCCKNDCFMVDEEFGLHLDKDGERDKECCYIECEHEKPDFRQWRPIHVCHYPGVCKASCFEHPTVNDYYNLQSHIQHRDSDVHICCLH</sequence>
<organism evidence="1 2">
    <name type="scientific">Rhynocoris fuscipes</name>
    <dbReference type="NCBI Taxonomy" id="488301"/>
    <lineage>
        <taxon>Eukaryota</taxon>
        <taxon>Metazoa</taxon>
        <taxon>Ecdysozoa</taxon>
        <taxon>Arthropoda</taxon>
        <taxon>Hexapoda</taxon>
        <taxon>Insecta</taxon>
        <taxon>Pterygota</taxon>
        <taxon>Neoptera</taxon>
        <taxon>Paraneoptera</taxon>
        <taxon>Hemiptera</taxon>
        <taxon>Heteroptera</taxon>
        <taxon>Panheteroptera</taxon>
        <taxon>Cimicomorpha</taxon>
        <taxon>Reduviidae</taxon>
        <taxon>Harpactorinae</taxon>
        <taxon>Harpactorini</taxon>
        <taxon>Rhynocoris</taxon>
    </lineage>
</organism>
<evidence type="ECO:0000313" key="1">
    <source>
        <dbReference type="EMBL" id="KAK9504543.1"/>
    </source>
</evidence>
<dbReference type="Proteomes" id="UP001461498">
    <property type="component" value="Unassembled WGS sequence"/>
</dbReference>